<feature type="domain" description="VWFC" evidence="4">
    <location>
        <begin position="26"/>
        <end position="75"/>
    </location>
</feature>
<comment type="subcellular location">
    <subcellularLocation>
        <location evidence="1">Secreted</location>
    </subcellularLocation>
</comment>
<dbReference type="Proteomes" id="UP001516400">
    <property type="component" value="Unassembled WGS sequence"/>
</dbReference>
<dbReference type="SMART" id="SM00214">
    <property type="entry name" value="VWC"/>
    <property type="match status" value="2"/>
</dbReference>
<accession>A0ABD2MQF5</accession>
<dbReference type="Gene3D" id="2.10.70.10">
    <property type="entry name" value="Complement Module, domain 1"/>
    <property type="match status" value="1"/>
</dbReference>
<dbReference type="GO" id="GO:0005576">
    <property type="term" value="C:extracellular region"/>
    <property type="evidence" value="ECO:0007669"/>
    <property type="project" value="UniProtKB-SubCell"/>
</dbReference>
<evidence type="ECO:0000313" key="7">
    <source>
        <dbReference type="Proteomes" id="UP001516400"/>
    </source>
</evidence>
<dbReference type="SMART" id="SM00215">
    <property type="entry name" value="VWC_out"/>
    <property type="match status" value="1"/>
</dbReference>
<name>A0ABD2MQF5_9CUCU</name>
<proteinExistence type="predicted"/>
<dbReference type="Gene3D" id="6.20.200.20">
    <property type="match status" value="1"/>
</dbReference>
<dbReference type="AlphaFoldDB" id="A0ABD2MQF5"/>
<evidence type="ECO:0008006" key="8">
    <source>
        <dbReference type="Google" id="ProtNLM"/>
    </source>
</evidence>
<keyword evidence="7" id="KW-1185">Reference proteome</keyword>
<dbReference type="InterPro" id="IPR001007">
    <property type="entry name" value="VWF_dom"/>
</dbReference>
<evidence type="ECO:0000256" key="1">
    <source>
        <dbReference type="ARBA" id="ARBA00004613"/>
    </source>
</evidence>
<feature type="domain" description="VWFD" evidence="5">
    <location>
        <begin position="147"/>
        <end position="325"/>
    </location>
</feature>
<gene>
    <name evidence="6" type="ORF">HHI36_007682</name>
</gene>
<dbReference type="InterPro" id="IPR001846">
    <property type="entry name" value="VWF_type-D"/>
</dbReference>
<dbReference type="InterPro" id="IPR052424">
    <property type="entry name" value="Kielin_Chordin-BMP_Reg"/>
</dbReference>
<sequence length="365" mass="41188">MLPKMSRNKIINASQEILLDSKFLIKEGLMFNIDRCTNCSCVNETSVCKRNACPVLDCSPELQKSVPGSCCKTCAVLEEFRSQCFHQGKVYEDGQSWRMDACRSCKCHKGMPSCAMIRCNVTLPCGPGTKLVHLPGECCEKCQEVDGVCMVYGDPHYKTFDGKLYTFHGVGKYQLVADCLNNTFSIRVANVYSKSVSRRTHYRLVRTATKRIAIRYGDTRINLQQRLRLKYNGKIVKLPFRAEKVKMDKIGNNVEVVLDNGVKVIWSGKSFLEVSVPAVFKNKICGLCGNFNSKEQDDLKMKKGKIVKTTRFINSVHLGVLVLKQTARNRQDKRLILFHVSVLDQSRIIADISLILTLLEIVIPS</sequence>
<evidence type="ECO:0000256" key="3">
    <source>
        <dbReference type="ARBA" id="ARBA00022729"/>
    </source>
</evidence>
<keyword evidence="2" id="KW-0964">Secreted</keyword>
<dbReference type="SUPFAM" id="SSF57603">
    <property type="entry name" value="FnI-like domain"/>
    <property type="match status" value="2"/>
</dbReference>
<dbReference type="PROSITE" id="PS51233">
    <property type="entry name" value="VWFD"/>
    <property type="match status" value="1"/>
</dbReference>
<dbReference type="PANTHER" id="PTHR46698">
    <property type="entry name" value="CROSSVEINLESS 2"/>
    <property type="match status" value="1"/>
</dbReference>
<dbReference type="PROSITE" id="PS01208">
    <property type="entry name" value="VWFC_1"/>
    <property type="match status" value="1"/>
</dbReference>
<organism evidence="6 7">
    <name type="scientific">Cryptolaemus montrouzieri</name>
    <dbReference type="NCBI Taxonomy" id="559131"/>
    <lineage>
        <taxon>Eukaryota</taxon>
        <taxon>Metazoa</taxon>
        <taxon>Ecdysozoa</taxon>
        <taxon>Arthropoda</taxon>
        <taxon>Hexapoda</taxon>
        <taxon>Insecta</taxon>
        <taxon>Pterygota</taxon>
        <taxon>Neoptera</taxon>
        <taxon>Endopterygota</taxon>
        <taxon>Coleoptera</taxon>
        <taxon>Polyphaga</taxon>
        <taxon>Cucujiformia</taxon>
        <taxon>Coccinelloidea</taxon>
        <taxon>Coccinellidae</taxon>
        <taxon>Scymninae</taxon>
        <taxon>Scymnini</taxon>
        <taxon>Cryptolaemus</taxon>
    </lineage>
</organism>
<evidence type="ECO:0000259" key="4">
    <source>
        <dbReference type="PROSITE" id="PS50184"/>
    </source>
</evidence>
<evidence type="ECO:0000313" key="6">
    <source>
        <dbReference type="EMBL" id="KAL3268574.1"/>
    </source>
</evidence>
<dbReference type="Pfam" id="PF00093">
    <property type="entry name" value="VWC"/>
    <property type="match status" value="2"/>
</dbReference>
<evidence type="ECO:0000256" key="2">
    <source>
        <dbReference type="ARBA" id="ARBA00022525"/>
    </source>
</evidence>
<dbReference type="EMBL" id="JABFTP020000021">
    <property type="protein sequence ID" value="KAL3268574.1"/>
    <property type="molecule type" value="Genomic_DNA"/>
</dbReference>
<dbReference type="SMART" id="SM00216">
    <property type="entry name" value="VWD"/>
    <property type="match status" value="1"/>
</dbReference>
<dbReference type="PROSITE" id="PS50184">
    <property type="entry name" value="VWFC_2"/>
    <property type="match status" value="2"/>
</dbReference>
<comment type="caution">
    <text evidence="6">The sequence shown here is derived from an EMBL/GenBank/DDBJ whole genome shotgun (WGS) entry which is preliminary data.</text>
</comment>
<protein>
    <recommendedName>
        <fullName evidence="8">BMP-binding endothelial regulator protein</fullName>
    </recommendedName>
</protein>
<feature type="domain" description="VWFC" evidence="4">
    <location>
        <begin position="82"/>
        <end position="143"/>
    </location>
</feature>
<evidence type="ECO:0000259" key="5">
    <source>
        <dbReference type="PROSITE" id="PS51233"/>
    </source>
</evidence>
<dbReference type="PANTHER" id="PTHR46698:SF4">
    <property type="entry name" value="CROSSVEINLESS 2"/>
    <property type="match status" value="1"/>
</dbReference>
<reference evidence="6 7" key="1">
    <citation type="journal article" date="2021" name="BMC Biol.">
        <title>Horizontally acquired antibacterial genes associated with adaptive radiation of ladybird beetles.</title>
        <authorList>
            <person name="Li H.S."/>
            <person name="Tang X.F."/>
            <person name="Huang Y.H."/>
            <person name="Xu Z.Y."/>
            <person name="Chen M.L."/>
            <person name="Du X.Y."/>
            <person name="Qiu B.Y."/>
            <person name="Chen P.T."/>
            <person name="Zhang W."/>
            <person name="Slipinski A."/>
            <person name="Escalona H.E."/>
            <person name="Waterhouse R.M."/>
            <person name="Zwick A."/>
            <person name="Pang H."/>
        </authorList>
    </citation>
    <scope>NUCLEOTIDE SEQUENCE [LARGE SCALE GENOMIC DNA]</scope>
    <source>
        <strain evidence="6">SYSU2018</strain>
    </source>
</reference>
<keyword evidence="3" id="KW-0732">Signal</keyword>
<dbReference type="Pfam" id="PF00094">
    <property type="entry name" value="VWD"/>
    <property type="match status" value="1"/>
</dbReference>